<dbReference type="EMBL" id="PIPM01000012">
    <property type="protein sequence ID" value="RUO29450.1"/>
    <property type="molecule type" value="Genomic_DNA"/>
</dbReference>
<protein>
    <submittedName>
        <fullName evidence="1">DUF1249 domain-containing protein</fullName>
    </submittedName>
</protein>
<comment type="caution">
    <text evidence="1">The sequence shown here is derived from an EMBL/GenBank/DDBJ whole genome shotgun (WGS) entry which is preliminary data.</text>
</comment>
<organism evidence="1 2">
    <name type="scientific">Aliidiomarina sanyensis</name>
    <dbReference type="NCBI Taxonomy" id="1249555"/>
    <lineage>
        <taxon>Bacteria</taxon>
        <taxon>Pseudomonadati</taxon>
        <taxon>Pseudomonadota</taxon>
        <taxon>Gammaproteobacteria</taxon>
        <taxon>Alteromonadales</taxon>
        <taxon>Idiomarinaceae</taxon>
        <taxon>Aliidiomarina</taxon>
    </lineage>
</organism>
<dbReference type="Pfam" id="PF06853">
    <property type="entry name" value="DUF1249"/>
    <property type="match status" value="1"/>
</dbReference>
<gene>
    <name evidence="1" type="ORF">CWE11_09885</name>
</gene>
<dbReference type="Proteomes" id="UP000288405">
    <property type="component" value="Unassembled WGS sequence"/>
</dbReference>
<evidence type="ECO:0000313" key="1">
    <source>
        <dbReference type="EMBL" id="RUO29450.1"/>
    </source>
</evidence>
<dbReference type="PANTHER" id="PTHR38774">
    <property type="entry name" value="CYTOPLASMIC PROTEIN-RELATED"/>
    <property type="match status" value="1"/>
</dbReference>
<proteinExistence type="predicted"/>
<sequence>MTQFMNRRYVPDLKDLHSLAERNYTALNRLLPEGNQGVTIQIGEQMQFELSRIQDARYTSDFQITQTAPDVADYLQARFLVRLYHDARMAEIIDCQGQDRLTAIAPGLTSGRHQKDEKLQLSRHLAEWLKLCFRQGRANIEWQCAPI</sequence>
<dbReference type="PANTHER" id="PTHR38774:SF1">
    <property type="entry name" value="CYTOPLASMIC PROTEIN"/>
    <property type="match status" value="1"/>
</dbReference>
<evidence type="ECO:0000313" key="2">
    <source>
        <dbReference type="Proteomes" id="UP000288405"/>
    </source>
</evidence>
<keyword evidence="2" id="KW-1185">Reference proteome</keyword>
<dbReference type="InterPro" id="IPR009659">
    <property type="entry name" value="DUF1249"/>
</dbReference>
<accession>A0A432WC08</accession>
<name>A0A432WC08_9GAMM</name>
<dbReference type="AlphaFoldDB" id="A0A432WC08"/>
<reference evidence="1 2" key="1">
    <citation type="journal article" date="2011" name="Front. Microbiol.">
        <title>Genomic signatures of strain selection and enhancement in Bacillus atrophaeus var. globigii, a historical biowarfare simulant.</title>
        <authorList>
            <person name="Gibbons H.S."/>
            <person name="Broomall S.M."/>
            <person name="McNew L.A."/>
            <person name="Daligault H."/>
            <person name="Chapman C."/>
            <person name="Bruce D."/>
            <person name="Karavis M."/>
            <person name="Krepps M."/>
            <person name="McGregor P.A."/>
            <person name="Hong C."/>
            <person name="Park K.H."/>
            <person name="Akmal A."/>
            <person name="Feldman A."/>
            <person name="Lin J.S."/>
            <person name="Chang W.E."/>
            <person name="Higgs B.W."/>
            <person name="Demirev P."/>
            <person name="Lindquist J."/>
            <person name="Liem A."/>
            <person name="Fochler E."/>
            <person name="Read T.D."/>
            <person name="Tapia R."/>
            <person name="Johnson S."/>
            <person name="Bishop-Lilly K.A."/>
            <person name="Detter C."/>
            <person name="Han C."/>
            <person name="Sozhamannan S."/>
            <person name="Rosenzweig C.N."/>
            <person name="Skowronski E.W."/>
        </authorList>
    </citation>
    <scope>NUCLEOTIDE SEQUENCE [LARGE SCALE GENOMIC DNA]</scope>
    <source>
        <strain evidence="1 2">GYP-17</strain>
    </source>
</reference>